<evidence type="ECO:0000313" key="1">
    <source>
        <dbReference type="EMBL" id="RRQ21357.1"/>
    </source>
</evidence>
<organism evidence="1 2">
    <name type="scientific">Thiohalobacter thiocyanaticus</name>
    <dbReference type="NCBI Taxonomy" id="585455"/>
    <lineage>
        <taxon>Bacteria</taxon>
        <taxon>Pseudomonadati</taxon>
        <taxon>Pseudomonadota</taxon>
        <taxon>Gammaproteobacteria</taxon>
        <taxon>Thiohalobacterales</taxon>
        <taxon>Thiohalobacteraceae</taxon>
        <taxon>Thiohalobacter</taxon>
    </lineage>
</organism>
<dbReference type="AlphaFoldDB" id="A0A426QHY0"/>
<accession>A0A426QHY0</accession>
<gene>
    <name evidence="1" type="ORF">D6C00_04990</name>
</gene>
<sequence>MPVYQLILYPQHDAITDTQRDQLLTRLQEAGFLGTAFTLKGREHFTTGEHFLDQLSFLGCSPFIETEPPADPGACEDAAQRGGFCHIHVTPALPQAHFRANPQARVRCPVCRQSVAAALLAGPPDTVHACARCGHAAPVTDWNWQGNAGCGNLFIEIWGIHPGEAAPVEGFMHSLEIITDCPWSFFHTQA</sequence>
<protein>
    <submittedName>
        <fullName evidence="1">Uncharacterized protein</fullName>
    </submittedName>
</protein>
<dbReference type="Proteomes" id="UP000287798">
    <property type="component" value="Unassembled WGS sequence"/>
</dbReference>
<dbReference type="RefSeq" id="WP_125180595.1">
    <property type="nucleotide sequence ID" value="NZ_QZMU01000001.1"/>
</dbReference>
<name>A0A426QHY0_9GAMM</name>
<evidence type="ECO:0000313" key="2">
    <source>
        <dbReference type="Proteomes" id="UP000287798"/>
    </source>
</evidence>
<reference evidence="1 2" key="1">
    <citation type="journal article" date="2010" name="Int. J. Syst. Evol. Microbiol.">
        <title>Thiohalobacter thiocyanaticus gen. nov., sp. nov., a moderately halophilic, sulfur-oxidizing gammaproteobacterium from hypersaline lakes, that utilizes thiocyanate.</title>
        <authorList>
            <person name="Sorokin D.Y."/>
            <person name="Kovaleva O.L."/>
            <person name="Tourova T.P."/>
            <person name="Muyzer G."/>
        </authorList>
    </citation>
    <scope>NUCLEOTIDE SEQUENCE [LARGE SCALE GENOMIC DNA]</scope>
    <source>
        <strain evidence="1 2">Hrh1</strain>
    </source>
</reference>
<dbReference type="EMBL" id="QZMU01000001">
    <property type="protein sequence ID" value="RRQ21357.1"/>
    <property type="molecule type" value="Genomic_DNA"/>
</dbReference>
<dbReference type="OrthoDB" id="5796917at2"/>
<proteinExistence type="predicted"/>
<comment type="caution">
    <text evidence="1">The sequence shown here is derived from an EMBL/GenBank/DDBJ whole genome shotgun (WGS) entry which is preliminary data.</text>
</comment>
<keyword evidence="2" id="KW-1185">Reference proteome</keyword>